<dbReference type="RefSeq" id="WP_344865751.1">
    <property type="nucleotide sequence ID" value="NZ_BAAAZN010000014.1"/>
</dbReference>
<dbReference type="InterPro" id="IPR021889">
    <property type="entry name" value="DUF3500"/>
</dbReference>
<protein>
    <submittedName>
        <fullName evidence="1">DUF3500 domain-containing protein</fullName>
    </submittedName>
</protein>
<reference evidence="2" key="1">
    <citation type="journal article" date="2019" name="Int. J. Syst. Evol. Microbiol.">
        <title>The Global Catalogue of Microorganisms (GCM) 10K type strain sequencing project: providing services to taxonomists for standard genome sequencing and annotation.</title>
        <authorList>
            <consortium name="The Broad Institute Genomics Platform"/>
            <consortium name="The Broad Institute Genome Sequencing Center for Infectious Disease"/>
            <person name="Wu L."/>
            <person name="Ma J."/>
        </authorList>
    </citation>
    <scope>NUCLEOTIDE SEQUENCE [LARGE SCALE GENOMIC DNA]</scope>
    <source>
        <strain evidence="2">JCM 16898</strain>
    </source>
</reference>
<sequence>MTDPYLRYRREQDDPRLLPLIDADPVTYVDRLRANPRVDALLSDWERLFASTSFVGVTDAGDVEDGLFEQADEGAPVAGAVAAAEKFLACLDDVRRDAVRHDLNSRVWRAWLNPEIYLHRFGVRLDEASPEVREHALRLLESTLSAEGFAQARRIMRINAHLGDLVHGQGVLNEFSYNVNIFGTPSLTQPWGWQIYGHHLAVNCLFFGPQVVLTPAFLGSEPTHLPGEPPNTALFVPAEKRALELLASLDDVLRARAVLYAAKRDPRMPPGRIAVGDELSLAGAFRDNRVIPYEGARIGDMTPESRAIAAGVVAEMLAYHPPAARAARLTDLARHLDRTYFCWIGGHEPADPFYFRIQGPTILAELDHHAGVFLSNPEPERFHTHTVVRTPNGNDYGVALTSAVTGQRRDLTGL</sequence>
<name>A0ABP6XIP6_9PSEU</name>
<dbReference type="PANTHER" id="PTHR37489">
    <property type="entry name" value="DUF3500 DOMAIN-CONTAINING PROTEIN"/>
    <property type="match status" value="1"/>
</dbReference>
<keyword evidence="2" id="KW-1185">Reference proteome</keyword>
<organism evidence="1 2">
    <name type="scientific">Amycolatopsis ultiminotia</name>
    <dbReference type="NCBI Taxonomy" id="543629"/>
    <lineage>
        <taxon>Bacteria</taxon>
        <taxon>Bacillati</taxon>
        <taxon>Actinomycetota</taxon>
        <taxon>Actinomycetes</taxon>
        <taxon>Pseudonocardiales</taxon>
        <taxon>Pseudonocardiaceae</taxon>
        <taxon>Amycolatopsis</taxon>
    </lineage>
</organism>
<dbReference type="Pfam" id="PF12006">
    <property type="entry name" value="DUF3500"/>
    <property type="match status" value="1"/>
</dbReference>
<comment type="caution">
    <text evidence="1">The sequence shown here is derived from an EMBL/GenBank/DDBJ whole genome shotgun (WGS) entry which is preliminary data.</text>
</comment>
<proteinExistence type="predicted"/>
<dbReference type="PANTHER" id="PTHR37489:SF1">
    <property type="entry name" value="DUF3500 DOMAIN-CONTAINING PROTEIN"/>
    <property type="match status" value="1"/>
</dbReference>
<evidence type="ECO:0000313" key="1">
    <source>
        <dbReference type="EMBL" id="GAA3567853.1"/>
    </source>
</evidence>
<evidence type="ECO:0000313" key="2">
    <source>
        <dbReference type="Proteomes" id="UP001500689"/>
    </source>
</evidence>
<gene>
    <name evidence="1" type="ORF">GCM10022222_59720</name>
</gene>
<accession>A0ABP6XIP6</accession>
<dbReference type="Proteomes" id="UP001500689">
    <property type="component" value="Unassembled WGS sequence"/>
</dbReference>
<dbReference type="EMBL" id="BAAAZN010000014">
    <property type="protein sequence ID" value="GAA3567853.1"/>
    <property type="molecule type" value="Genomic_DNA"/>
</dbReference>